<keyword evidence="1" id="KW-0812">Transmembrane</keyword>
<keyword evidence="1" id="KW-1133">Transmembrane helix</keyword>
<proteinExistence type="predicted"/>
<protein>
    <recommendedName>
        <fullName evidence="4">Prenyltransferase</fullName>
    </recommendedName>
</protein>
<feature type="transmembrane region" description="Helical" evidence="1">
    <location>
        <begin position="162"/>
        <end position="181"/>
    </location>
</feature>
<dbReference type="AlphaFoldDB" id="A0A9W6B7K8"/>
<accession>A0A9W6B7K8</accession>
<evidence type="ECO:0000256" key="1">
    <source>
        <dbReference type="SAM" id="Phobius"/>
    </source>
</evidence>
<feature type="transmembrane region" description="Helical" evidence="1">
    <location>
        <begin position="227"/>
        <end position="243"/>
    </location>
</feature>
<feature type="transmembrane region" description="Helical" evidence="1">
    <location>
        <begin position="68"/>
        <end position="90"/>
    </location>
</feature>
<reference evidence="2" key="1">
    <citation type="submission" date="2022-07" db="EMBL/GenBank/DDBJ databases">
        <title>Taxonomy of Novel Oxalotrophic and Methylotrophic Bacteria.</title>
        <authorList>
            <person name="Sahin N."/>
            <person name="Tani A."/>
        </authorList>
    </citation>
    <scope>NUCLEOTIDE SEQUENCE</scope>
    <source>
        <strain evidence="2">AM327</strain>
    </source>
</reference>
<comment type="caution">
    <text evidence="2">The sequence shown here is derived from an EMBL/GenBank/DDBJ whole genome shotgun (WGS) entry which is preliminary data.</text>
</comment>
<feature type="transmembrane region" description="Helical" evidence="1">
    <location>
        <begin position="96"/>
        <end position="117"/>
    </location>
</feature>
<feature type="transmembrane region" description="Helical" evidence="1">
    <location>
        <begin position="250"/>
        <end position="270"/>
    </location>
</feature>
<organism evidence="2 3">
    <name type="scientific">Neptunitalea chrysea</name>
    <dbReference type="NCBI Taxonomy" id="1647581"/>
    <lineage>
        <taxon>Bacteria</taxon>
        <taxon>Pseudomonadati</taxon>
        <taxon>Bacteroidota</taxon>
        <taxon>Flavobacteriia</taxon>
        <taxon>Flavobacteriales</taxon>
        <taxon>Flavobacteriaceae</taxon>
        <taxon>Neptunitalea</taxon>
    </lineage>
</organism>
<gene>
    <name evidence="2" type="ORF">NBRC110019_23380</name>
</gene>
<feature type="transmembrane region" description="Helical" evidence="1">
    <location>
        <begin position="129"/>
        <end position="147"/>
    </location>
</feature>
<evidence type="ECO:0000313" key="3">
    <source>
        <dbReference type="Proteomes" id="UP001143545"/>
    </source>
</evidence>
<feature type="transmembrane region" description="Helical" evidence="1">
    <location>
        <begin position="202"/>
        <end position="221"/>
    </location>
</feature>
<evidence type="ECO:0000313" key="2">
    <source>
        <dbReference type="EMBL" id="GLB53297.1"/>
    </source>
</evidence>
<dbReference type="EMBL" id="BRVP01000016">
    <property type="protein sequence ID" value="GLB53297.1"/>
    <property type="molecule type" value="Genomic_DNA"/>
</dbReference>
<keyword evidence="3" id="KW-1185">Reference proteome</keyword>
<dbReference type="RefSeq" id="WP_281755108.1">
    <property type="nucleotide sequence ID" value="NZ_BRVP01000016.1"/>
</dbReference>
<sequence>MKFLKNILKFYIEGSIHVALSVVCLTALTFEKFHMGYDLDLCAVSFLATISSYNFMKYATNAETYFSVATVYLKIIQGLSIFCFVAMLVLACFLSIEVLGVLALSSFFTAIYALPLLPGNKSFRNLSGLKIYMVGFCWALITVIIPVVDDHVKLDNRVWVEFVQRFLLVIILIIPFDIRDLKEDGLVLGTLPQRLGVAKSKGVGYILLSLFFLLTFVNPVIEAKEVGVTLSVTALTALFIVFAKEQQSKYYCGFWVESVPIIWYVIYLLLPSF</sequence>
<keyword evidence="1" id="KW-0472">Membrane</keyword>
<feature type="transmembrane region" description="Helical" evidence="1">
    <location>
        <begin position="12"/>
        <end position="30"/>
    </location>
</feature>
<name>A0A9W6B7K8_9FLAO</name>
<dbReference type="Proteomes" id="UP001143545">
    <property type="component" value="Unassembled WGS sequence"/>
</dbReference>
<feature type="transmembrane region" description="Helical" evidence="1">
    <location>
        <begin position="36"/>
        <end position="56"/>
    </location>
</feature>
<evidence type="ECO:0008006" key="4">
    <source>
        <dbReference type="Google" id="ProtNLM"/>
    </source>
</evidence>